<dbReference type="GO" id="GO:0003676">
    <property type="term" value="F:nucleic acid binding"/>
    <property type="evidence" value="ECO:0007669"/>
    <property type="project" value="InterPro"/>
</dbReference>
<dbReference type="Gene3D" id="3.30.420.10">
    <property type="entry name" value="Ribonuclease H-like superfamily/Ribonuclease H"/>
    <property type="match status" value="1"/>
</dbReference>
<name>A0A9P0PYL3_ACAOB</name>
<dbReference type="EMBL" id="CAKOFQ010007544">
    <property type="protein sequence ID" value="CAH2003501.1"/>
    <property type="molecule type" value="Genomic_DNA"/>
</dbReference>
<dbReference type="PANTHER" id="PTHR47326">
    <property type="entry name" value="TRANSPOSABLE ELEMENT TC3 TRANSPOSASE-LIKE PROTEIN"/>
    <property type="match status" value="1"/>
</dbReference>
<dbReference type="OrthoDB" id="6745354at2759"/>
<protein>
    <submittedName>
        <fullName evidence="1">Uncharacterized protein</fullName>
    </submittedName>
</protein>
<proteinExistence type="predicted"/>
<evidence type="ECO:0000313" key="2">
    <source>
        <dbReference type="Proteomes" id="UP001152888"/>
    </source>
</evidence>
<keyword evidence="2" id="KW-1185">Reference proteome</keyword>
<evidence type="ECO:0000313" key="1">
    <source>
        <dbReference type="EMBL" id="CAH2003501.1"/>
    </source>
</evidence>
<organism evidence="1 2">
    <name type="scientific">Acanthoscelides obtectus</name>
    <name type="common">Bean weevil</name>
    <name type="synonym">Bruchus obtectus</name>
    <dbReference type="NCBI Taxonomy" id="200917"/>
    <lineage>
        <taxon>Eukaryota</taxon>
        <taxon>Metazoa</taxon>
        <taxon>Ecdysozoa</taxon>
        <taxon>Arthropoda</taxon>
        <taxon>Hexapoda</taxon>
        <taxon>Insecta</taxon>
        <taxon>Pterygota</taxon>
        <taxon>Neoptera</taxon>
        <taxon>Endopterygota</taxon>
        <taxon>Coleoptera</taxon>
        <taxon>Polyphaga</taxon>
        <taxon>Cucujiformia</taxon>
        <taxon>Chrysomeloidea</taxon>
        <taxon>Chrysomelidae</taxon>
        <taxon>Bruchinae</taxon>
        <taxon>Bruchini</taxon>
        <taxon>Acanthoscelides</taxon>
    </lineage>
</organism>
<comment type="caution">
    <text evidence="1">The sequence shown here is derived from an EMBL/GenBank/DDBJ whole genome shotgun (WGS) entry which is preliminary data.</text>
</comment>
<sequence length="97" mass="11144">MPTEHAQRREFSNWMLGQQDVNGAFVDIIFSDEAYFQLDGFVKQNCRIWGTENPRVMHARAMHPKLGNVWCALWSGGINGPFFFEDEAACCHIPYCS</sequence>
<dbReference type="InterPro" id="IPR036397">
    <property type="entry name" value="RNaseH_sf"/>
</dbReference>
<dbReference type="Proteomes" id="UP001152888">
    <property type="component" value="Unassembled WGS sequence"/>
</dbReference>
<accession>A0A9P0PYL3</accession>
<dbReference type="AlphaFoldDB" id="A0A9P0PYL3"/>
<reference evidence="1" key="1">
    <citation type="submission" date="2022-03" db="EMBL/GenBank/DDBJ databases">
        <authorList>
            <person name="Sayadi A."/>
        </authorList>
    </citation>
    <scope>NUCLEOTIDE SEQUENCE</scope>
</reference>
<dbReference type="PANTHER" id="PTHR47326:SF1">
    <property type="entry name" value="HTH PSQ-TYPE DOMAIN-CONTAINING PROTEIN"/>
    <property type="match status" value="1"/>
</dbReference>
<gene>
    <name evidence="1" type="ORF">ACAOBT_LOCUS27449</name>
</gene>